<sequence length="178" mass="19749">MAASSFRVCVMVCTALGVCLAASGPPRSDRLKNPRFIAVRWGSKVSFSCVSSSEVIWRKEGQQNEMANSSRILVINNSSVSTMNIAKLQHADSGVYFCSTKVENETTRMQQRCGTELKIMGISTYKQVQDRNTMKDTIILIQSVLLFMFISFPLFMILGKGDSKEAPEEDHTYEGPGC</sequence>
<proteinExistence type="predicted"/>
<evidence type="ECO:0000313" key="2">
    <source>
        <dbReference type="Proteomes" id="UP000827872"/>
    </source>
</evidence>
<keyword evidence="2" id="KW-1185">Reference proteome</keyword>
<dbReference type="Proteomes" id="UP000827872">
    <property type="component" value="Linkage Group LG15"/>
</dbReference>
<accession>A0ACB8ETS1</accession>
<evidence type="ECO:0000313" key="1">
    <source>
        <dbReference type="EMBL" id="KAH7996143.1"/>
    </source>
</evidence>
<name>A0ACB8ETS1_9SAUR</name>
<reference evidence="1" key="1">
    <citation type="submission" date="2021-08" db="EMBL/GenBank/DDBJ databases">
        <title>The first chromosome-level gecko genome reveals the dynamic sex chromosomes of Neotropical dwarf geckos (Sphaerodactylidae: Sphaerodactylus).</title>
        <authorList>
            <person name="Pinto B.J."/>
            <person name="Keating S.E."/>
            <person name="Gamble T."/>
        </authorList>
    </citation>
    <scope>NUCLEOTIDE SEQUENCE</scope>
    <source>
        <strain evidence="1">TG3544</strain>
    </source>
</reference>
<gene>
    <name evidence="1" type="ORF">K3G42_001803</name>
</gene>
<organism evidence="1 2">
    <name type="scientific">Sphaerodactylus townsendi</name>
    <dbReference type="NCBI Taxonomy" id="933632"/>
    <lineage>
        <taxon>Eukaryota</taxon>
        <taxon>Metazoa</taxon>
        <taxon>Chordata</taxon>
        <taxon>Craniata</taxon>
        <taxon>Vertebrata</taxon>
        <taxon>Euteleostomi</taxon>
        <taxon>Lepidosauria</taxon>
        <taxon>Squamata</taxon>
        <taxon>Bifurcata</taxon>
        <taxon>Gekkota</taxon>
        <taxon>Sphaerodactylidae</taxon>
        <taxon>Sphaerodactylus</taxon>
    </lineage>
</organism>
<protein>
    <submittedName>
        <fullName evidence="1">Uncharacterized protein</fullName>
    </submittedName>
</protein>
<comment type="caution">
    <text evidence="1">The sequence shown here is derived from an EMBL/GenBank/DDBJ whole genome shotgun (WGS) entry which is preliminary data.</text>
</comment>
<dbReference type="EMBL" id="CM037628">
    <property type="protein sequence ID" value="KAH7996143.1"/>
    <property type="molecule type" value="Genomic_DNA"/>
</dbReference>